<feature type="non-terminal residue" evidence="1">
    <location>
        <position position="1"/>
    </location>
</feature>
<proteinExistence type="predicted"/>
<gene>
    <name evidence="1" type="ORF">Taro_001148</name>
</gene>
<dbReference type="AlphaFoldDB" id="A0A843TIA8"/>
<evidence type="ECO:0000313" key="1">
    <source>
        <dbReference type="EMBL" id="MQL68860.1"/>
    </source>
</evidence>
<reference evidence="1" key="1">
    <citation type="submission" date="2017-07" db="EMBL/GenBank/DDBJ databases">
        <title>Taro Niue Genome Assembly and Annotation.</title>
        <authorList>
            <person name="Atibalentja N."/>
            <person name="Keating K."/>
            <person name="Fields C.J."/>
        </authorList>
    </citation>
    <scope>NUCLEOTIDE SEQUENCE</scope>
    <source>
        <strain evidence="1">Niue_2</strain>
        <tissue evidence="1">Leaf</tissue>
    </source>
</reference>
<sequence length="99" mass="10158">MLVSSVVVLPQGQRCAVALASAFWRVFPELCLGGSGGVCLGVVGQGVVHLAVRPAAALARLPCCSFLSFSAALVGIRVSPWFGLFASFPVPGVLSQMVV</sequence>
<name>A0A843TIA8_COLES</name>
<evidence type="ECO:0000313" key="2">
    <source>
        <dbReference type="Proteomes" id="UP000652761"/>
    </source>
</evidence>
<accession>A0A843TIA8</accession>
<keyword evidence="2" id="KW-1185">Reference proteome</keyword>
<organism evidence="1 2">
    <name type="scientific">Colocasia esculenta</name>
    <name type="common">Wild taro</name>
    <name type="synonym">Arum esculentum</name>
    <dbReference type="NCBI Taxonomy" id="4460"/>
    <lineage>
        <taxon>Eukaryota</taxon>
        <taxon>Viridiplantae</taxon>
        <taxon>Streptophyta</taxon>
        <taxon>Embryophyta</taxon>
        <taxon>Tracheophyta</taxon>
        <taxon>Spermatophyta</taxon>
        <taxon>Magnoliopsida</taxon>
        <taxon>Liliopsida</taxon>
        <taxon>Araceae</taxon>
        <taxon>Aroideae</taxon>
        <taxon>Colocasieae</taxon>
        <taxon>Colocasia</taxon>
    </lineage>
</organism>
<dbReference type="EMBL" id="NMUH01000023">
    <property type="protein sequence ID" value="MQL68860.1"/>
    <property type="molecule type" value="Genomic_DNA"/>
</dbReference>
<protein>
    <submittedName>
        <fullName evidence="1">Uncharacterized protein</fullName>
    </submittedName>
</protein>
<dbReference type="Proteomes" id="UP000652761">
    <property type="component" value="Unassembled WGS sequence"/>
</dbReference>
<comment type="caution">
    <text evidence="1">The sequence shown here is derived from an EMBL/GenBank/DDBJ whole genome shotgun (WGS) entry which is preliminary data.</text>
</comment>